<evidence type="ECO:0000259" key="4">
    <source>
        <dbReference type="Pfam" id="PF13925"/>
    </source>
</evidence>
<keyword evidence="2" id="KW-0963">Cytoplasm</keyword>
<proteinExistence type="predicted"/>
<dbReference type="eggNOG" id="KOG0267">
    <property type="taxonomic scope" value="Eukaryota"/>
</dbReference>
<dbReference type="OMA" id="IFTLEIC"/>
<dbReference type="STRING" id="51511.ENSCSAVP00000012450"/>
<sequence length="252" mass="27900">MEWCKSKQNIPEKPLASDPVVPGKLVVEPKPKVNDLPKKAASDLGLSTVIPSDRQDPIGLDMNAFLPVRKDNVAQVPATKTDAEAANLIRKGLSSMRMVLTNRHKNLEIVRALWTSGDVMTSINSAVKMDDQALIVDLLNVLTLKPTLWSLDLCLIMLPQIKSLINSKYETYITVGCCALKVILKNFSQVIRSNLKTPPSAVDLSREERHNKSKACFAHLTDIKDILHSKQHASGKTGSQFRELKILISTLE</sequence>
<dbReference type="GO" id="GO:0008017">
    <property type="term" value="F:microtubule binding"/>
    <property type="evidence" value="ECO:0007669"/>
    <property type="project" value="InterPro"/>
</dbReference>
<keyword evidence="6" id="KW-1185">Reference proteome</keyword>
<dbReference type="PANTHER" id="PTHR19845">
    <property type="entry name" value="KATANIN P80 SUBUNIT"/>
    <property type="match status" value="1"/>
</dbReference>
<protein>
    <recommendedName>
        <fullName evidence="4">Katanin p80 subunit C-terminal domain-containing protein</fullName>
    </recommendedName>
</protein>
<dbReference type="GO" id="GO:0008352">
    <property type="term" value="C:katanin complex"/>
    <property type="evidence" value="ECO:0007669"/>
    <property type="project" value="TreeGrafter"/>
</dbReference>
<reference evidence="6" key="1">
    <citation type="submission" date="2003-08" db="EMBL/GenBank/DDBJ databases">
        <authorList>
            <person name="Birren B."/>
            <person name="Nusbaum C."/>
            <person name="Abebe A."/>
            <person name="Abouelleil A."/>
            <person name="Adekoya E."/>
            <person name="Ait-zahra M."/>
            <person name="Allen N."/>
            <person name="Allen T."/>
            <person name="An P."/>
            <person name="Anderson M."/>
            <person name="Anderson S."/>
            <person name="Arachchi H."/>
            <person name="Armbruster J."/>
            <person name="Bachantsang P."/>
            <person name="Baldwin J."/>
            <person name="Barry A."/>
            <person name="Bayul T."/>
            <person name="Blitshsteyn B."/>
            <person name="Bloom T."/>
            <person name="Blye J."/>
            <person name="Boguslavskiy L."/>
            <person name="Borowsky M."/>
            <person name="Boukhgalter B."/>
            <person name="Brunache A."/>
            <person name="Butler J."/>
            <person name="Calixte N."/>
            <person name="Calvo S."/>
            <person name="Camarata J."/>
            <person name="Campo K."/>
            <person name="Chang J."/>
            <person name="Cheshatsang Y."/>
            <person name="Citroen M."/>
            <person name="Collymore A."/>
            <person name="Considine T."/>
            <person name="Cook A."/>
            <person name="Cooke P."/>
            <person name="Corum B."/>
            <person name="Cuomo C."/>
            <person name="David R."/>
            <person name="Dawoe T."/>
            <person name="Degray S."/>
            <person name="Dodge S."/>
            <person name="Dooley K."/>
            <person name="Dorje P."/>
            <person name="Dorjee K."/>
            <person name="Dorris L."/>
            <person name="Duffey N."/>
            <person name="Dupes A."/>
            <person name="Elkins T."/>
            <person name="Engels R."/>
            <person name="Erickson J."/>
            <person name="Farina A."/>
            <person name="Faro S."/>
            <person name="Ferreira P."/>
            <person name="Fischer H."/>
            <person name="Fitzgerald M."/>
            <person name="Foley K."/>
            <person name="Gage D."/>
            <person name="Galagan J."/>
            <person name="Gearin G."/>
            <person name="Gnerre S."/>
            <person name="Gnirke A."/>
            <person name="Goyette A."/>
            <person name="Graham J."/>
            <person name="Grandbois E."/>
            <person name="Gyaltsen K."/>
            <person name="Hafez N."/>
            <person name="Hagopian D."/>
            <person name="Hagos B."/>
            <person name="Hall J."/>
            <person name="Hatcher B."/>
            <person name="Heller A."/>
            <person name="Higgins H."/>
            <person name="Honan T."/>
            <person name="Horn A."/>
            <person name="Houde N."/>
            <person name="Hughes L."/>
            <person name="Hulme W."/>
            <person name="Husby E."/>
            <person name="Iliev I."/>
            <person name="Jaffe D."/>
            <person name="Jones C."/>
            <person name="Kamal M."/>
            <person name="Kamat A."/>
            <person name="Kamvysselis M."/>
            <person name="Karlsson E."/>
            <person name="Kells C."/>
            <person name="Kieu A."/>
            <person name="Kisner P."/>
            <person name="Kodira C."/>
            <person name="Kulbokas E."/>
            <person name="Labutti K."/>
            <person name="Lama D."/>
            <person name="Landers T."/>
            <person name="Leger J."/>
            <person name="Levine S."/>
            <person name="Lewis D."/>
            <person name="Lewis T."/>
            <person name="Lindblad-toh K."/>
            <person name="Liu X."/>
            <person name="Lokyitsang T."/>
            <person name="Lokyitsang Y."/>
            <person name="Lucien O."/>
            <person name="Lui A."/>
            <person name="Ma L.J."/>
            <person name="Mabbitt R."/>
            <person name="Macdonald J."/>
            <person name="Maclean C."/>
            <person name="Major J."/>
            <person name="Manning J."/>
            <person name="Marabella R."/>
            <person name="Maru K."/>
            <person name="Matthews C."/>
            <person name="Mauceli E."/>
            <person name="Mccarthy M."/>
            <person name="Mcdonough S."/>
            <person name="Mcghee T."/>
            <person name="Meldrim J."/>
            <person name="Meneus L."/>
            <person name="Mesirov J."/>
            <person name="Mihalev A."/>
            <person name="Mihova T."/>
            <person name="Mikkelsen T."/>
            <person name="Mlenga V."/>
            <person name="Moru K."/>
            <person name="Mozes J."/>
            <person name="Mulrain L."/>
            <person name="Munson G."/>
            <person name="Naylor J."/>
            <person name="Newes C."/>
            <person name="Nguyen C."/>
            <person name="Nguyen N."/>
            <person name="Nguyen T."/>
            <person name="Nicol R."/>
            <person name="Nielsen C."/>
            <person name="Nizzari M."/>
            <person name="Norbu C."/>
            <person name="Norbu N."/>
            <person name="O'donnell P."/>
            <person name="Okoawo O."/>
            <person name="O'leary S."/>
            <person name="Omotosho B."/>
            <person name="O'neill K."/>
            <person name="Osman S."/>
            <person name="Parker S."/>
            <person name="Perrin D."/>
            <person name="Phunkhang P."/>
            <person name="Piqani B."/>
            <person name="Purcell S."/>
            <person name="Rachupka T."/>
            <person name="Ramasamy U."/>
            <person name="Rameau R."/>
            <person name="Ray V."/>
            <person name="Raymond C."/>
            <person name="Retta R."/>
            <person name="Richardson S."/>
            <person name="Rise C."/>
            <person name="Rodriguez J."/>
            <person name="Rogers J."/>
            <person name="Rogov P."/>
            <person name="Rutman M."/>
            <person name="Schupbach R."/>
            <person name="Seaman C."/>
            <person name="Settipalli S."/>
            <person name="Sharpe T."/>
            <person name="Sheridan J."/>
            <person name="Sherpa N."/>
            <person name="Shi J."/>
            <person name="Smirnov S."/>
            <person name="Smith C."/>
            <person name="Sougnez C."/>
            <person name="Spencer B."/>
            <person name="Stalker J."/>
            <person name="Stange-thomann N."/>
            <person name="Stavropoulos S."/>
            <person name="Stetson K."/>
            <person name="Stone C."/>
            <person name="Stone S."/>
            <person name="Stubbs M."/>
            <person name="Talamas J."/>
            <person name="Tchuinga P."/>
            <person name="Tenzing P."/>
            <person name="Tesfaye S."/>
            <person name="Theodore J."/>
            <person name="Thoulutsang Y."/>
            <person name="Topham K."/>
            <person name="Towey S."/>
            <person name="Tsamla T."/>
            <person name="Tsomo N."/>
            <person name="Vallee D."/>
            <person name="Vassiliev H."/>
            <person name="Venkataraman V."/>
            <person name="Vinson J."/>
            <person name="Vo A."/>
            <person name="Wade C."/>
            <person name="Wang S."/>
            <person name="Wangchuk T."/>
            <person name="Wangdi T."/>
            <person name="Whittaker C."/>
            <person name="Wilkinson J."/>
            <person name="Wu Y."/>
            <person name="Wyman D."/>
            <person name="Yadav S."/>
            <person name="Yang S."/>
            <person name="Yang X."/>
            <person name="Yeager S."/>
            <person name="Yee E."/>
            <person name="Young G."/>
            <person name="Zainoun J."/>
            <person name="Zembeck L."/>
            <person name="Zimmer A."/>
            <person name="Zody M."/>
            <person name="Lander E."/>
        </authorList>
    </citation>
    <scope>NUCLEOTIDE SEQUENCE [LARGE SCALE GENOMIC DNA]</scope>
</reference>
<comment type="subcellular location">
    <subcellularLocation>
        <location evidence="1">Cytoplasm</location>
        <location evidence="1">Cytoskeleton</location>
    </subcellularLocation>
</comment>
<dbReference type="Pfam" id="PF13925">
    <property type="entry name" value="Katanin_con80"/>
    <property type="match status" value="1"/>
</dbReference>
<name>H2Z4D8_CIOSA</name>
<dbReference type="Proteomes" id="UP000007875">
    <property type="component" value="Unassembled WGS sequence"/>
</dbReference>
<dbReference type="InParanoid" id="H2Z4D8"/>
<evidence type="ECO:0000313" key="6">
    <source>
        <dbReference type="Proteomes" id="UP000007875"/>
    </source>
</evidence>
<keyword evidence="3" id="KW-0206">Cytoskeleton</keyword>
<dbReference type="AlphaFoldDB" id="H2Z4D8"/>
<feature type="domain" description="Katanin p80 subunit C-terminal" evidence="4">
    <location>
        <begin position="92"/>
        <end position="247"/>
    </location>
</feature>
<dbReference type="Ensembl" id="ENSCSAVT00000012594.1">
    <property type="protein sequence ID" value="ENSCSAVP00000012450.1"/>
    <property type="gene ID" value="ENSCSAVG00000007309.1"/>
</dbReference>
<evidence type="ECO:0000256" key="3">
    <source>
        <dbReference type="ARBA" id="ARBA00023212"/>
    </source>
</evidence>
<dbReference type="HOGENOM" id="CLU_096514_0_0_1"/>
<reference evidence="5" key="3">
    <citation type="submission" date="2025-09" db="UniProtKB">
        <authorList>
            <consortium name="Ensembl"/>
        </authorList>
    </citation>
    <scope>IDENTIFICATION</scope>
</reference>
<evidence type="ECO:0000256" key="2">
    <source>
        <dbReference type="ARBA" id="ARBA00022490"/>
    </source>
</evidence>
<accession>H2Z4D8</accession>
<dbReference type="GeneTree" id="ENSGT00940000157918"/>
<reference evidence="5" key="2">
    <citation type="submission" date="2025-08" db="UniProtKB">
        <authorList>
            <consortium name="Ensembl"/>
        </authorList>
    </citation>
    <scope>IDENTIFICATION</scope>
</reference>
<organism evidence="5 6">
    <name type="scientific">Ciona savignyi</name>
    <name type="common">Pacific transparent sea squirt</name>
    <dbReference type="NCBI Taxonomy" id="51511"/>
    <lineage>
        <taxon>Eukaryota</taxon>
        <taxon>Metazoa</taxon>
        <taxon>Chordata</taxon>
        <taxon>Tunicata</taxon>
        <taxon>Ascidiacea</taxon>
        <taxon>Phlebobranchia</taxon>
        <taxon>Cionidae</taxon>
        <taxon>Ciona</taxon>
    </lineage>
</organism>
<evidence type="ECO:0000256" key="1">
    <source>
        <dbReference type="ARBA" id="ARBA00004245"/>
    </source>
</evidence>
<dbReference type="InterPro" id="IPR028021">
    <property type="entry name" value="Katanin_C-terminal"/>
</dbReference>
<evidence type="ECO:0000313" key="5">
    <source>
        <dbReference type="Ensembl" id="ENSCSAVP00000012450.1"/>
    </source>
</evidence>
<dbReference type="GO" id="GO:0007019">
    <property type="term" value="P:microtubule depolymerization"/>
    <property type="evidence" value="ECO:0007669"/>
    <property type="project" value="TreeGrafter"/>
</dbReference>
<dbReference type="PANTHER" id="PTHR19845:SF0">
    <property type="entry name" value="KATANIN P80 WD40 REPEAT-CONTAINING SUBUNIT B1"/>
    <property type="match status" value="1"/>
</dbReference>